<dbReference type="CDD" id="cd00473">
    <property type="entry name" value="bS6"/>
    <property type="match status" value="1"/>
</dbReference>
<dbReference type="InterPro" id="IPR020814">
    <property type="entry name" value="Ribosomal_S6_plastid/chlpt"/>
</dbReference>
<dbReference type="GO" id="GO:1990904">
    <property type="term" value="C:ribonucleoprotein complex"/>
    <property type="evidence" value="ECO:0007669"/>
    <property type="project" value="UniProtKB-KW"/>
</dbReference>
<dbReference type="PANTHER" id="PTHR21011">
    <property type="entry name" value="MITOCHONDRIAL 28S RIBOSOMAL PROTEIN S6"/>
    <property type="match status" value="1"/>
</dbReference>
<evidence type="ECO:0000256" key="6">
    <source>
        <dbReference type="ARBA" id="ARBA00035294"/>
    </source>
</evidence>
<keyword evidence="4 7" id="KW-0689">Ribosomal protein</keyword>
<evidence type="ECO:0000313" key="8">
    <source>
        <dbReference type="EMBL" id="OGM78759.1"/>
    </source>
</evidence>
<protein>
    <recommendedName>
        <fullName evidence="6 7">Small ribosomal subunit protein bS6</fullName>
    </recommendedName>
</protein>
<dbReference type="Pfam" id="PF01250">
    <property type="entry name" value="Ribosomal_S6"/>
    <property type="match status" value="1"/>
</dbReference>
<accession>A0A1F8CSE5</accession>
<dbReference type="PANTHER" id="PTHR21011:SF1">
    <property type="entry name" value="SMALL RIBOSOMAL SUBUNIT PROTEIN BS6M"/>
    <property type="match status" value="1"/>
</dbReference>
<name>A0A1F8CSE5_9BACT</name>
<dbReference type="EMBL" id="MGHY01000029">
    <property type="protein sequence ID" value="OGM78759.1"/>
    <property type="molecule type" value="Genomic_DNA"/>
</dbReference>
<comment type="caution">
    <text evidence="8">The sequence shown here is derived from an EMBL/GenBank/DDBJ whole genome shotgun (WGS) entry which is preliminary data.</text>
</comment>
<reference evidence="8 9" key="1">
    <citation type="journal article" date="2016" name="Nat. Commun.">
        <title>Thousands of microbial genomes shed light on interconnected biogeochemical processes in an aquifer system.</title>
        <authorList>
            <person name="Anantharaman K."/>
            <person name="Brown C.T."/>
            <person name="Hug L.A."/>
            <person name="Sharon I."/>
            <person name="Castelle C.J."/>
            <person name="Probst A.J."/>
            <person name="Thomas B.C."/>
            <person name="Singh A."/>
            <person name="Wilkins M.J."/>
            <person name="Karaoz U."/>
            <person name="Brodie E.L."/>
            <person name="Williams K.H."/>
            <person name="Hubbard S.S."/>
            <person name="Banfield J.F."/>
        </authorList>
    </citation>
    <scope>NUCLEOTIDE SEQUENCE [LARGE SCALE GENOMIC DNA]</scope>
</reference>
<keyword evidence="5 7" id="KW-0687">Ribonucleoprotein</keyword>
<evidence type="ECO:0000256" key="3">
    <source>
        <dbReference type="ARBA" id="ARBA00022884"/>
    </source>
</evidence>
<dbReference type="InterPro" id="IPR000529">
    <property type="entry name" value="Ribosomal_bS6"/>
</dbReference>
<dbReference type="GO" id="GO:0003735">
    <property type="term" value="F:structural constituent of ribosome"/>
    <property type="evidence" value="ECO:0007669"/>
    <property type="project" value="InterPro"/>
</dbReference>
<evidence type="ECO:0000256" key="4">
    <source>
        <dbReference type="ARBA" id="ARBA00022980"/>
    </source>
</evidence>
<comment type="similarity">
    <text evidence="1 7">Belongs to the bacterial ribosomal protein bS6 family.</text>
</comment>
<dbReference type="GO" id="GO:0070181">
    <property type="term" value="F:small ribosomal subunit rRNA binding"/>
    <property type="evidence" value="ECO:0007669"/>
    <property type="project" value="TreeGrafter"/>
</dbReference>
<dbReference type="NCBIfam" id="TIGR00166">
    <property type="entry name" value="S6"/>
    <property type="match status" value="1"/>
</dbReference>
<keyword evidence="2 7" id="KW-0699">rRNA-binding</keyword>
<dbReference type="InterPro" id="IPR020815">
    <property type="entry name" value="Ribosomal_bS6_CS"/>
</dbReference>
<evidence type="ECO:0000256" key="7">
    <source>
        <dbReference type="HAMAP-Rule" id="MF_00360"/>
    </source>
</evidence>
<dbReference type="SUPFAM" id="SSF54995">
    <property type="entry name" value="Ribosomal protein S6"/>
    <property type="match status" value="1"/>
</dbReference>
<dbReference type="PROSITE" id="PS01048">
    <property type="entry name" value="RIBOSOMAL_S6"/>
    <property type="match status" value="1"/>
</dbReference>
<gene>
    <name evidence="7" type="primary">rpsF</name>
    <name evidence="8" type="ORF">A2382_03725</name>
</gene>
<dbReference type="AlphaFoldDB" id="A0A1F8CSE5"/>
<dbReference type="InterPro" id="IPR035980">
    <property type="entry name" value="Ribosomal_bS6_sf"/>
</dbReference>
<dbReference type="GO" id="GO:0005840">
    <property type="term" value="C:ribosome"/>
    <property type="evidence" value="ECO:0007669"/>
    <property type="project" value="UniProtKB-KW"/>
</dbReference>
<organism evidence="8 9">
    <name type="scientific">Candidatus Woesebacteria bacterium RIFOXYB1_FULL_38_16</name>
    <dbReference type="NCBI Taxonomy" id="1802538"/>
    <lineage>
        <taxon>Bacteria</taxon>
        <taxon>Candidatus Woeseibacteriota</taxon>
    </lineage>
</organism>
<dbReference type="Gene3D" id="3.30.70.60">
    <property type="match status" value="1"/>
</dbReference>
<dbReference type="GO" id="GO:0006412">
    <property type="term" value="P:translation"/>
    <property type="evidence" value="ECO:0007669"/>
    <property type="project" value="UniProtKB-UniRule"/>
</dbReference>
<dbReference type="InterPro" id="IPR014717">
    <property type="entry name" value="Transl_elong_EF1B/ribsomal_bS6"/>
</dbReference>
<dbReference type="STRING" id="1802538.A2382_03725"/>
<dbReference type="GO" id="GO:0005737">
    <property type="term" value="C:cytoplasm"/>
    <property type="evidence" value="ECO:0007669"/>
    <property type="project" value="UniProtKB-ARBA"/>
</dbReference>
<keyword evidence="3 7" id="KW-0694">RNA-binding</keyword>
<dbReference type="HAMAP" id="MF_00360">
    <property type="entry name" value="Ribosomal_bS6"/>
    <property type="match status" value="1"/>
</dbReference>
<proteinExistence type="inferred from homology"/>
<comment type="function">
    <text evidence="7">Binds together with bS18 to 16S ribosomal RNA.</text>
</comment>
<sequence>MIYSQSDMKYELITVLPGDTTPAKKKSATAKIEKIVNILEGKIDKVNDWGKKELAYPIKKNNSGVFLIFDLELSAKAAKELLSKLRIEEELIRHLLIKQR</sequence>
<evidence type="ECO:0000256" key="2">
    <source>
        <dbReference type="ARBA" id="ARBA00022730"/>
    </source>
</evidence>
<dbReference type="Proteomes" id="UP000178999">
    <property type="component" value="Unassembled WGS sequence"/>
</dbReference>
<evidence type="ECO:0000256" key="5">
    <source>
        <dbReference type="ARBA" id="ARBA00023274"/>
    </source>
</evidence>
<evidence type="ECO:0000256" key="1">
    <source>
        <dbReference type="ARBA" id="ARBA00009512"/>
    </source>
</evidence>
<evidence type="ECO:0000313" key="9">
    <source>
        <dbReference type="Proteomes" id="UP000178999"/>
    </source>
</evidence>